<dbReference type="SUPFAM" id="SSF51735">
    <property type="entry name" value="NAD(P)-binding Rossmann-fold domains"/>
    <property type="match status" value="1"/>
</dbReference>
<name>A0A0A5HUY0_PHOS4</name>
<evidence type="ECO:0000313" key="2">
    <source>
        <dbReference type="Proteomes" id="UP000030451"/>
    </source>
</evidence>
<sequence length="228" mass="25745">MYSTDRPIVIIAGSSGLIGTELIKQMLDEQPIEHIYALSRQDLPFFHSKLEVIKNQTLDIHDWDDAKPVPLYGFICLGTTKKQAGSNEALEKIDYELVCKVAQQMKVIGVKRLCVVSSVGASIHSFSHYLRCKGKMEMAIERLEFEHVTFVRPGPLVGLREQPRTDERIVQAVATILRPIMIGPLAKLIPIKAGLVARAMQYSIFAHSNKKVQFLDSVLMRKLLKKYQ</sequence>
<dbReference type="EMBL" id="JRWP01000005">
    <property type="protein sequence ID" value="KGY09362.1"/>
    <property type="molecule type" value="Genomic_DNA"/>
</dbReference>
<dbReference type="AlphaFoldDB" id="A0A0A5HUY0"/>
<dbReference type="PANTHER" id="PTHR14097">
    <property type="entry name" value="OXIDOREDUCTASE HTATIP2"/>
    <property type="match status" value="1"/>
</dbReference>
<dbReference type="PANTHER" id="PTHR14097:SF7">
    <property type="entry name" value="OXIDOREDUCTASE HTATIP2"/>
    <property type="match status" value="1"/>
</dbReference>
<comment type="caution">
    <text evidence="1">The sequence shown here is derived from an EMBL/GenBank/DDBJ whole genome shotgun (WGS) entry which is preliminary data.</text>
</comment>
<evidence type="ECO:0000313" key="1">
    <source>
        <dbReference type="EMBL" id="KGY09362.1"/>
    </source>
</evidence>
<dbReference type="Pfam" id="PF08732">
    <property type="entry name" value="HIM1"/>
    <property type="match status" value="1"/>
</dbReference>
<proteinExistence type="predicted"/>
<dbReference type="RefSeq" id="WP_038189071.1">
    <property type="nucleotide sequence ID" value="NZ_JRWP01000005.1"/>
</dbReference>
<dbReference type="STRING" id="379097.SE23_14825"/>
<accession>A0A0A5HUY0</accession>
<gene>
    <name evidence="1" type="ORF">NM06_05770</name>
</gene>
<dbReference type="Proteomes" id="UP000030451">
    <property type="component" value="Unassembled WGS sequence"/>
</dbReference>
<organism evidence="1 2">
    <name type="scientific">Photobacterium sp. (strain ATCC 43367)</name>
    <dbReference type="NCBI Taxonomy" id="379097"/>
    <lineage>
        <taxon>Bacteria</taxon>
        <taxon>Pseudomonadati</taxon>
        <taxon>Pseudomonadota</taxon>
        <taxon>Gammaproteobacteria</taxon>
        <taxon>Vibrionales</taxon>
        <taxon>Vibrionaceae</taxon>
        <taxon>Vibrio</taxon>
        <taxon>Vibrio oreintalis group</taxon>
    </lineage>
</organism>
<reference evidence="1 2" key="1">
    <citation type="submission" date="2014-10" db="EMBL/GenBank/DDBJ databases">
        <title>Genome sequencing of Vibrio sinaloensis T08.</title>
        <authorList>
            <person name="Chan K.-G."/>
            <person name="Mohamad N.I."/>
        </authorList>
    </citation>
    <scope>NUCLEOTIDE SEQUENCE [LARGE SCALE GENOMIC DNA]</scope>
    <source>
        <strain evidence="1 2">T08</strain>
    </source>
</reference>
<dbReference type="InterPro" id="IPR036291">
    <property type="entry name" value="NAD(P)-bd_dom_sf"/>
</dbReference>
<dbReference type="InterPro" id="IPR014843">
    <property type="entry name" value="Him1/Fmp52"/>
</dbReference>
<dbReference type="Gene3D" id="3.40.50.720">
    <property type="entry name" value="NAD(P)-binding Rossmann-like Domain"/>
    <property type="match status" value="1"/>
</dbReference>
<protein>
    <submittedName>
        <fullName evidence="1">Nucleoside-diphosphate sugar epimerase</fullName>
    </submittedName>
</protein>